<organism evidence="3 4">
    <name type="scientific">Spirosoma profusum</name>
    <dbReference type="NCBI Taxonomy" id="2771354"/>
    <lineage>
        <taxon>Bacteria</taxon>
        <taxon>Pseudomonadati</taxon>
        <taxon>Bacteroidota</taxon>
        <taxon>Cytophagia</taxon>
        <taxon>Cytophagales</taxon>
        <taxon>Cytophagaceae</taxon>
        <taxon>Spirosoma</taxon>
    </lineage>
</organism>
<keyword evidence="2" id="KW-0812">Transmembrane</keyword>
<keyword evidence="1" id="KW-0175">Coiled coil</keyword>
<keyword evidence="2" id="KW-0472">Membrane</keyword>
<proteinExistence type="predicted"/>
<name>A0A926Y0I7_9BACT</name>
<feature type="transmembrane region" description="Helical" evidence="2">
    <location>
        <begin position="155"/>
        <end position="175"/>
    </location>
</feature>
<accession>A0A926Y0I7</accession>
<evidence type="ECO:0000313" key="4">
    <source>
        <dbReference type="Proteomes" id="UP000598820"/>
    </source>
</evidence>
<comment type="caution">
    <text evidence="3">The sequence shown here is derived from an EMBL/GenBank/DDBJ whole genome shotgun (WGS) entry which is preliminary data.</text>
</comment>
<evidence type="ECO:0000256" key="2">
    <source>
        <dbReference type="SAM" id="Phobius"/>
    </source>
</evidence>
<feature type="transmembrane region" description="Helical" evidence="2">
    <location>
        <begin position="20"/>
        <end position="41"/>
    </location>
</feature>
<keyword evidence="4" id="KW-1185">Reference proteome</keyword>
<gene>
    <name evidence="3" type="ORF">IC229_23725</name>
</gene>
<reference evidence="3" key="1">
    <citation type="submission" date="2020-09" db="EMBL/GenBank/DDBJ databases">
        <authorList>
            <person name="Kim M.K."/>
        </authorList>
    </citation>
    <scope>NUCLEOTIDE SEQUENCE</scope>
    <source>
        <strain evidence="3">BT702</strain>
    </source>
</reference>
<keyword evidence="2" id="KW-1133">Transmembrane helix</keyword>
<feature type="transmembrane region" description="Helical" evidence="2">
    <location>
        <begin position="113"/>
        <end position="135"/>
    </location>
</feature>
<feature type="coiled-coil region" evidence="1">
    <location>
        <begin position="179"/>
        <end position="206"/>
    </location>
</feature>
<dbReference type="Proteomes" id="UP000598820">
    <property type="component" value="Unassembled WGS sequence"/>
</dbReference>
<dbReference type="EMBL" id="JACWZY010000023">
    <property type="protein sequence ID" value="MBD2703675.1"/>
    <property type="molecule type" value="Genomic_DNA"/>
</dbReference>
<dbReference type="RefSeq" id="WP_190889517.1">
    <property type="nucleotide sequence ID" value="NZ_JACWZY010000023.1"/>
</dbReference>
<dbReference type="AlphaFoldDB" id="A0A926Y0I7"/>
<evidence type="ECO:0000313" key="3">
    <source>
        <dbReference type="EMBL" id="MBD2703675.1"/>
    </source>
</evidence>
<evidence type="ECO:0000256" key="1">
    <source>
        <dbReference type="SAM" id="Coils"/>
    </source>
</evidence>
<protein>
    <submittedName>
        <fullName evidence="3">Uncharacterized protein</fullName>
    </submittedName>
</protein>
<sequence>MLDTLKSFFESVKDFLLSHYPGIVFGILFLVVLRILIRLFVTYKEETITLPSGDQKIVIRKTKTFEWLSNIFGFWKKYLPAEFRLFLEKYDTITKENNSEDDDIITPYPRLMLGIYFLIIIVIFFAILRYCFFWIPEAFGGHESRMRVLTEHIDVAGLINGILGLLAAIMIARIVEAENKKNKDKVEKTTQNIQTATDKIEILTGKLSTSVSDIIANFTALKPSIDP</sequence>